<evidence type="ECO:0000313" key="5">
    <source>
        <dbReference type="EMBL" id="CZT08641.1"/>
    </source>
</evidence>
<dbReference type="PRINTS" id="PR00094">
    <property type="entry name" value="ADENYLTKNASE"/>
</dbReference>
<keyword evidence="3 4" id="KW-0418">Kinase</keyword>
<dbReference type="SUPFAM" id="SSF52540">
    <property type="entry name" value="P-loop containing nucleoside triphosphate hydrolases"/>
    <property type="match status" value="1"/>
</dbReference>
<evidence type="ECO:0000256" key="1">
    <source>
        <dbReference type="ARBA" id="ARBA00022679"/>
    </source>
</evidence>
<dbReference type="GO" id="GO:0019205">
    <property type="term" value="F:nucleobase-containing compound kinase activity"/>
    <property type="evidence" value="ECO:0007669"/>
    <property type="project" value="InterPro"/>
</dbReference>
<dbReference type="InterPro" id="IPR033690">
    <property type="entry name" value="Adenylat_kinase_CS"/>
</dbReference>
<dbReference type="GO" id="GO:0005524">
    <property type="term" value="F:ATP binding"/>
    <property type="evidence" value="ECO:0007669"/>
    <property type="project" value="InterPro"/>
</dbReference>
<dbReference type="Pfam" id="PF00406">
    <property type="entry name" value="ADK"/>
    <property type="match status" value="1"/>
</dbReference>
<reference evidence="6" key="1">
    <citation type="submission" date="2016-03" db="EMBL/GenBank/DDBJ databases">
        <authorList>
            <person name="Guldener U."/>
        </authorList>
    </citation>
    <scope>NUCLEOTIDE SEQUENCE [LARGE SCALE GENOMIC DNA]</scope>
    <source>
        <strain evidence="6">04CH-RAC-A.6.1</strain>
    </source>
</reference>
<evidence type="ECO:0000256" key="2">
    <source>
        <dbReference type="ARBA" id="ARBA00022741"/>
    </source>
</evidence>
<dbReference type="PROSITE" id="PS00113">
    <property type="entry name" value="ADENYLATE_KINASE"/>
    <property type="match status" value="1"/>
</dbReference>
<gene>
    <name evidence="5" type="ORF">RAG0_13633</name>
</gene>
<keyword evidence="1 4" id="KW-0808">Transferase</keyword>
<dbReference type="GO" id="GO:0006139">
    <property type="term" value="P:nucleobase-containing compound metabolic process"/>
    <property type="evidence" value="ECO:0007669"/>
    <property type="project" value="InterPro"/>
</dbReference>
<protein>
    <recommendedName>
        <fullName evidence="7">Adenylate kinase</fullName>
    </recommendedName>
</protein>
<keyword evidence="2" id="KW-0547">Nucleotide-binding</keyword>
<evidence type="ECO:0000256" key="3">
    <source>
        <dbReference type="ARBA" id="ARBA00022777"/>
    </source>
</evidence>
<dbReference type="AlphaFoldDB" id="A0A1E1LDN8"/>
<keyword evidence="6" id="KW-1185">Reference proteome</keyword>
<organism evidence="5 6">
    <name type="scientific">Rhynchosporium agropyri</name>
    <dbReference type="NCBI Taxonomy" id="914238"/>
    <lineage>
        <taxon>Eukaryota</taxon>
        <taxon>Fungi</taxon>
        <taxon>Dikarya</taxon>
        <taxon>Ascomycota</taxon>
        <taxon>Pezizomycotina</taxon>
        <taxon>Leotiomycetes</taxon>
        <taxon>Helotiales</taxon>
        <taxon>Ploettnerulaceae</taxon>
        <taxon>Rhynchosporium</taxon>
    </lineage>
</organism>
<evidence type="ECO:0008006" key="7">
    <source>
        <dbReference type="Google" id="ProtNLM"/>
    </source>
</evidence>
<dbReference type="InterPro" id="IPR000850">
    <property type="entry name" value="Adenylat/UMP-CMP_kin"/>
</dbReference>
<accession>A0A1E1LDN8</accession>
<dbReference type="Gene3D" id="3.40.50.300">
    <property type="entry name" value="P-loop containing nucleotide triphosphate hydrolases"/>
    <property type="match status" value="1"/>
</dbReference>
<evidence type="ECO:0000256" key="4">
    <source>
        <dbReference type="RuleBase" id="RU003330"/>
    </source>
</evidence>
<dbReference type="EMBL" id="FJUX01000105">
    <property type="protein sequence ID" value="CZT08641.1"/>
    <property type="molecule type" value="Genomic_DNA"/>
</dbReference>
<dbReference type="Proteomes" id="UP000178912">
    <property type="component" value="Unassembled WGS sequence"/>
</dbReference>
<dbReference type="OrthoDB" id="442176at2759"/>
<dbReference type="PANTHER" id="PTHR23359">
    <property type="entry name" value="NUCLEOTIDE KINASE"/>
    <property type="match status" value="1"/>
</dbReference>
<evidence type="ECO:0000313" key="6">
    <source>
        <dbReference type="Proteomes" id="UP000178912"/>
    </source>
</evidence>
<name>A0A1E1LDN8_9HELO</name>
<dbReference type="CDD" id="cd01428">
    <property type="entry name" value="ADK"/>
    <property type="match status" value="1"/>
</dbReference>
<sequence length="116" mass="12573">MEDDMKAIIPHDHRLLVYILGCPGSGKGTLCKLLVQNYGYRHVSVGDLLRGLVDGEKSNPDVNIKDYVQQGTLVPTTVLLNILQPAVMPETLGSILIDGFPRSLDQGIASEDQASD</sequence>
<proteinExistence type="inferred from homology"/>
<dbReference type="InterPro" id="IPR027417">
    <property type="entry name" value="P-loop_NTPase"/>
</dbReference>
<comment type="similarity">
    <text evidence="4">Belongs to the adenylate kinase family.</text>
</comment>